<feature type="domain" description="Blue (type 1) copper" evidence="5">
    <location>
        <begin position="108"/>
        <end position="141"/>
    </location>
</feature>
<evidence type="ECO:0000259" key="5">
    <source>
        <dbReference type="Pfam" id="PF00127"/>
    </source>
</evidence>
<dbReference type="Proteomes" id="UP000663891">
    <property type="component" value="Unassembled WGS sequence"/>
</dbReference>
<dbReference type="Proteomes" id="UP000663881">
    <property type="component" value="Unassembled WGS sequence"/>
</dbReference>
<protein>
    <recommendedName>
        <fullName evidence="5">Blue (type 1) copper domain-containing protein</fullName>
    </recommendedName>
</protein>
<dbReference type="EMBL" id="CAJNON010000283">
    <property type="protein sequence ID" value="CAF1167579.1"/>
    <property type="molecule type" value="Genomic_DNA"/>
</dbReference>
<dbReference type="GO" id="GO:0005507">
    <property type="term" value="F:copper ion binding"/>
    <property type="evidence" value="ECO:0007669"/>
    <property type="project" value="InterPro"/>
</dbReference>
<evidence type="ECO:0000313" key="8">
    <source>
        <dbReference type="Proteomes" id="UP000663891"/>
    </source>
</evidence>
<dbReference type="InterPro" id="IPR000923">
    <property type="entry name" value="BlueCu_1"/>
</dbReference>
<evidence type="ECO:0000256" key="1">
    <source>
        <dbReference type="ARBA" id="ARBA00022723"/>
    </source>
</evidence>
<keyword evidence="2" id="KW-0186">Copper</keyword>
<feature type="signal peptide" evidence="4">
    <location>
        <begin position="1"/>
        <end position="22"/>
    </location>
</feature>
<dbReference type="SUPFAM" id="SSF49503">
    <property type="entry name" value="Cupredoxins"/>
    <property type="match status" value="1"/>
</dbReference>
<evidence type="ECO:0000256" key="4">
    <source>
        <dbReference type="SAM" id="SignalP"/>
    </source>
</evidence>
<sequence>MARLSNLLLVVLAAATIFCVSADMLSYTATFVQCVSNASCPQGNPGRFNRTFALNDIVSPNLYLMVGDQLEFKLAVNVSIHPLTICQNSPLPKFCQGSNGTDVLNVPITVAGQTTSTTFTAAGTYYYGCNYHPGMGATITVFPNSVDSSSSNRYSKRAATARIGARHQ</sequence>
<accession>A0A814TW24</accession>
<dbReference type="GO" id="GO:0009055">
    <property type="term" value="F:electron transfer activity"/>
    <property type="evidence" value="ECO:0007669"/>
    <property type="project" value="InterPro"/>
</dbReference>
<evidence type="ECO:0000313" key="6">
    <source>
        <dbReference type="EMBL" id="CAF1167579.1"/>
    </source>
</evidence>
<dbReference type="Gene3D" id="2.60.40.420">
    <property type="entry name" value="Cupredoxins - blue copper proteins"/>
    <property type="match status" value="1"/>
</dbReference>
<dbReference type="EMBL" id="CAJOAY010005371">
    <property type="protein sequence ID" value="CAF4105245.1"/>
    <property type="molecule type" value="Genomic_DNA"/>
</dbReference>
<proteinExistence type="predicted"/>
<evidence type="ECO:0000256" key="2">
    <source>
        <dbReference type="ARBA" id="ARBA00023008"/>
    </source>
</evidence>
<dbReference type="AlphaFoldDB" id="A0A814TW24"/>
<dbReference type="InterPro" id="IPR008972">
    <property type="entry name" value="Cupredoxin"/>
</dbReference>
<dbReference type="Pfam" id="PF00127">
    <property type="entry name" value="Copper-bind"/>
    <property type="match status" value="1"/>
</dbReference>
<organism evidence="6 8">
    <name type="scientific">Adineta steineri</name>
    <dbReference type="NCBI Taxonomy" id="433720"/>
    <lineage>
        <taxon>Eukaryota</taxon>
        <taxon>Metazoa</taxon>
        <taxon>Spiralia</taxon>
        <taxon>Gnathifera</taxon>
        <taxon>Rotifera</taxon>
        <taxon>Eurotatoria</taxon>
        <taxon>Bdelloidea</taxon>
        <taxon>Adinetida</taxon>
        <taxon>Adinetidae</taxon>
        <taxon>Adineta</taxon>
    </lineage>
</organism>
<feature type="region of interest" description="Disordered" evidence="3">
    <location>
        <begin position="148"/>
        <end position="168"/>
    </location>
</feature>
<evidence type="ECO:0000313" key="7">
    <source>
        <dbReference type="EMBL" id="CAF4105245.1"/>
    </source>
</evidence>
<gene>
    <name evidence="7" type="ORF">OKA104_LOCUS35901</name>
    <name evidence="6" type="ORF">VCS650_LOCUS23728</name>
</gene>
<dbReference type="OrthoDB" id="9989245at2759"/>
<name>A0A814TW24_9BILA</name>
<keyword evidence="1" id="KW-0479">Metal-binding</keyword>
<evidence type="ECO:0000256" key="3">
    <source>
        <dbReference type="SAM" id="MobiDB-lite"/>
    </source>
</evidence>
<keyword evidence="4" id="KW-0732">Signal</keyword>
<reference evidence="6" key="1">
    <citation type="submission" date="2021-02" db="EMBL/GenBank/DDBJ databases">
        <authorList>
            <person name="Nowell W R."/>
        </authorList>
    </citation>
    <scope>NUCLEOTIDE SEQUENCE</scope>
</reference>
<comment type="caution">
    <text evidence="6">The sequence shown here is derived from an EMBL/GenBank/DDBJ whole genome shotgun (WGS) entry which is preliminary data.</text>
</comment>
<feature type="chain" id="PRO_5035602850" description="Blue (type 1) copper domain-containing protein" evidence="4">
    <location>
        <begin position="23"/>
        <end position="168"/>
    </location>
</feature>